<sequence length="392" mass="44144">MLESPNFIPYARQSIDDSDREEVMKAMSGSFLTRGPYVQAFEQAIADYCGAQYAVAFNSASTGLTAACHVGKIQPGDRFLTTPNSFVISSGAASLRNVSPIFIDIERQSGNLSLDQLAYNVNQPISRGKNVVLPVHFAGIPVDMKKLDQMIKNPETLIIEDAAHALGSRYPTGEKVGCCTWSAMTVLSFHPAKNLTTGEGGMVLTNDPDLDARLRRFRNNGMKKTAEMLKEMPWYYEVEEITGNFHMTEMQAALGLSQLKRLDSFIKRRQKLVSLYRELLKNTPYITFFSPKHDAYSAYHLFVVQIDFKAIKKTRAEVMQKLYEDGIGTQVHYIPIYKHPIYKSSLGDISEYFPEMEAYYSEALSLPLYVDLSEEQIQKVCYSLKKILGLKA</sequence>
<dbReference type="EMBL" id="FR872580">
    <property type="protein sequence ID" value="CCB86916.1"/>
    <property type="molecule type" value="Genomic_DNA"/>
</dbReference>
<dbReference type="KEGG" id="puv:PUV_19660"/>
<dbReference type="InterPro" id="IPR015424">
    <property type="entry name" value="PyrdxlP-dep_Trfase"/>
</dbReference>
<protein>
    <submittedName>
        <fullName evidence="5">Uncharacterized protein MJ1066</fullName>
    </submittedName>
</protein>
<dbReference type="eggNOG" id="COG0399">
    <property type="taxonomic scope" value="Bacteria"/>
</dbReference>
<evidence type="ECO:0000256" key="2">
    <source>
        <dbReference type="PIRSR" id="PIRSR000390-1"/>
    </source>
</evidence>
<dbReference type="Gene3D" id="3.40.640.10">
    <property type="entry name" value="Type I PLP-dependent aspartate aminotransferase-like (Major domain)"/>
    <property type="match status" value="1"/>
</dbReference>
<dbReference type="GO" id="GO:0000271">
    <property type="term" value="P:polysaccharide biosynthetic process"/>
    <property type="evidence" value="ECO:0007669"/>
    <property type="project" value="TreeGrafter"/>
</dbReference>
<dbReference type="InterPro" id="IPR015421">
    <property type="entry name" value="PyrdxlP-dep_Trfase_major"/>
</dbReference>
<dbReference type="OrthoDB" id="9810913at2"/>
<evidence type="ECO:0000256" key="3">
    <source>
        <dbReference type="PIRSR" id="PIRSR000390-2"/>
    </source>
</evidence>
<gene>
    <name evidence="5" type="ordered locus">PUV_19660</name>
</gene>
<dbReference type="SUPFAM" id="SSF53383">
    <property type="entry name" value="PLP-dependent transferases"/>
    <property type="match status" value="1"/>
</dbReference>
<evidence type="ECO:0000256" key="1">
    <source>
        <dbReference type="ARBA" id="ARBA00037999"/>
    </source>
</evidence>
<dbReference type="InterPro" id="IPR000653">
    <property type="entry name" value="DegT/StrS_aminotransferase"/>
</dbReference>
<feature type="modified residue" description="N6-(pyridoxal phosphate)lysine" evidence="3">
    <location>
        <position position="193"/>
    </location>
</feature>
<reference evidence="5 6" key="2">
    <citation type="journal article" date="2011" name="Mol. Biol. Evol.">
        <title>Unity in variety--the pan-genome of the Chlamydiae.</title>
        <authorList>
            <person name="Collingro A."/>
            <person name="Tischler P."/>
            <person name="Weinmaier T."/>
            <person name="Penz T."/>
            <person name="Heinz E."/>
            <person name="Brunham R.C."/>
            <person name="Read T.D."/>
            <person name="Bavoil P.M."/>
            <person name="Sachse K."/>
            <person name="Kahane S."/>
            <person name="Friedman M.G."/>
            <person name="Rattei T."/>
            <person name="Myers G.S."/>
            <person name="Horn M."/>
        </authorList>
    </citation>
    <scope>NUCLEOTIDE SEQUENCE [LARGE SCALE GENOMIC DNA]</scope>
    <source>
        <strain evidence="6">UV7</strain>
    </source>
</reference>
<dbReference type="PANTHER" id="PTHR30244">
    <property type="entry name" value="TRANSAMINASE"/>
    <property type="match status" value="1"/>
</dbReference>
<dbReference type="HOGENOM" id="CLU_033332_0_3_0"/>
<evidence type="ECO:0000313" key="5">
    <source>
        <dbReference type="EMBL" id="CCB86916.1"/>
    </source>
</evidence>
<accession>F8L0Z8</accession>
<dbReference type="PANTHER" id="PTHR30244:SF34">
    <property type="entry name" value="DTDP-4-AMINO-4,6-DIDEOXYGALACTOSE TRANSAMINASE"/>
    <property type="match status" value="1"/>
</dbReference>
<proteinExistence type="inferred from homology"/>
<dbReference type="AlphaFoldDB" id="F8L0Z8"/>
<keyword evidence="6" id="KW-1185">Reference proteome</keyword>
<dbReference type="STRING" id="765952.PUV_19660"/>
<dbReference type="PIRSF" id="PIRSF000390">
    <property type="entry name" value="PLP_StrS"/>
    <property type="match status" value="1"/>
</dbReference>
<organism evidence="5 6">
    <name type="scientific">Parachlamydia acanthamoebae (strain UV7)</name>
    <dbReference type="NCBI Taxonomy" id="765952"/>
    <lineage>
        <taxon>Bacteria</taxon>
        <taxon>Pseudomonadati</taxon>
        <taxon>Chlamydiota</taxon>
        <taxon>Chlamydiia</taxon>
        <taxon>Parachlamydiales</taxon>
        <taxon>Parachlamydiaceae</taxon>
        <taxon>Parachlamydia</taxon>
    </lineage>
</organism>
<dbReference type="Pfam" id="PF01041">
    <property type="entry name" value="DegT_DnrJ_EryC1"/>
    <property type="match status" value="1"/>
</dbReference>
<name>F8L0Z8_PARAV</name>
<reference key="1">
    <citation type="journal article" date="2011" name="Mol. Biol. Evol.">
        <title>Unity in variety -- the pan-genome of the Chlamydiae.</title>
        <authorList>
            <person name="Collingro A."/>
            <person name="Tischler P."/>
            <person name="Weinmaier T."/>
            <person name="Penz T."/>
            <person name="Heinz E."/>
            <person name="Brunham R.C."/>
            <person name="Read T.D."/>
            <person name="Bavoil P.M."/>
            <person name="Sachse K."/>
            <person name="Kahane S."/>
            <person name="Friedman M.G."/>
            <person name="Rattei T."/>
            <person name="Myers G.S.A."/>
            <person name="Horn M."/>
        </authorList>
    </citation>
    <scope>NUCLEOTIDE SEQUENCE</scope>
    <source>
        <strain>UV7</strain>
    </source>
</reference>
<dbReference type="Proteomes" id="UP000000495">
    <property type="component" value="Chromosome"/>
</dbReference>
<dbReference type="InterPro" id="IPR015422">
    <property type="entry name" value="PyrdxlP-dep_Trfase_small"/>
</dbReference>
<dbReference type="Gene3D" id="3.90.1150.10">
    <property type="entry name" value="Aspartate Aminotransferase, domain 1"/>
    <property type="match status" value="1"/>
</dbReference>
<dbReference type="CDD" id="cd00616">
    <property type="entry name" value="AHBA_syn"/>
    <property type="match status" value="1"/>
</dbReference>
<dbReference type="RefSeq" id="WP_006340093.1">
    <property type="nucleotide sequence ID" value="NC_015702.1"/>
</dbReference>
<dbReference type="GO" id="GO:0030170">
    <property type="term" value="F:pyridoxal phosphate binding"/>
    <property type="evidence" value="ECO:0007669"/>
    <property type="project" value="TreeGrafter"/>
</dbReference>
<dbReference type="GO" id="GO:0008483">
    <property type="term" value="F:transaminase activity"/>
    <property type="evidence" value="ECO:0007669"/>
    <property type="project" value="TreeGrafter"/>
</dbReference>
<evidence type="ECO:0000256" key="4">
    <source>
        <dbReference type="RuleBase" id="RU004508"/>
    </source>
</evidence>
<feature type="active site" description="Proton acceptor" evidence="2">
    <location>
        <position position="193"/>
    </location>
</feature>
<comment type="similarity">
    <text evidence="1 4">Belongs to the DegT/DnrJ/EryC1 family.</text>
</comment>
<evidence type="ECO:0000313" key="6">
    <source>
        <dbReference type="Proteomes" id="UP000000495"/>
    </source>
</evidence>
<keyword evidence="3 4" id="KW-0663">Pyridoxal phosphate</keyword>